<feature type="domain" description="MPN" evidence="7">
    <location>
        <begin position="102"/>
        <end position="224"/>
    </location>
</feature>
<evidence type="ECO:0000256" key="6">
    <source>
        <dbReference type="RuleBase" id="RU003797"/>
    </source>
</evidence>
<dbReference type="InterPro" id="IPR010994">
    <property type="entry name" value="RuvA_2-like"/>
</dbReference>
<dbReference type="NCBIfam" id="NF000642">
    <property type="entry name" value="PRK00024.1"/>
    <property type="match status" value="1"/>
</dbReference>
<dbReference type="Gene3D" id="3.40.140.10">
    <property type="entry name" value="Cytidine Deaminase, domain 2"/>
    <property type="match status" value="1"/>
</dbReference>
<keyword evidence="1" id="KW-0645">Protease</keyword>
<dbReference type="InterPro" id="IPR001405">
    <property type="entry name" value="UPF0758"/>
</dbReference>
<keyword evidence="3" id="KW-0378">Hydrolase</keyword>
<accession>A0ABT3ABU5</accession>
<name>A0ABT3ABU5_9ALTE</name>
<dbReference type="PROSITE" id="PS50249">
    <property type="entry name" value="MPN"/>
    <property type="match status" value="1"/>
</dbReference>
<dbReference type="InterPro" id="IPR020891">
    <property type="entry name" value="UPF0758_CS"/>
</dbReference>
<dbReference type="PANTHER" id="PTHR30471:SF3">
    <property type="entry name" value="UPF0758 PROTEIN YEES-RELATED"/>
    <property type="match status" value="1"/>
</dbReference>
<organism evidence="8 9">
    <name type="scientific">Fluctibacter corallii</name>
    <dbReference type="NCBI Taxonomy" id="2984329"/>
    <lineage>
        <taxon>Bacteria</taxon>
        <taxon>Pseudomonadati</taxon>
        <taxon>Pseudomonadota</taxon>
        <taxon>Gammaproteobacteria</taxon>
        <taxon>Alteromonadales</taxon>
        <taxon>Alteromonadaceae</taxon>
        <taxon>Fluctibacter</taxon>
    </lineage>
</organism>
<evidence type="ECO:0000313" key="9">
    <source>
        <dbReference type="Proteomes" id="UP001652504"/>
    </source>
</evidence>
<protein>
    <submittedName>
        <fullName evidence="8">DNA repair protein RadC</fullName>
    </submittedName>
</protein>
<evidence type="ECO:0000313" key="8">
    <source>
        <dbReference type="EMBL" id="MCV2886151.1"/>
    </source>
</evidence>
<evidence type="ECO:0000259" key="7">
    <source>
        <dbReference type="PROSITE" id="PS50249"/>
    </source>
</evidence>
<keyword evidence="5" id="KW-0482">Metalloprotease</keyword>
<dbReference type="InterPro" id="IPR025657">
    <property type="entry name" value="RadC_JAB"/>
</dbReference>
<dbReference type="PANTHER" id="PTHR30471">
    <property type="entry name" value="DNA REPAIR PROTEIN RADC"/>
    <property type="match status" value="1"/>
</dbReference>
<evidence type="ECO:0000256" key="5">
    <source>
        <dbReference type="ARBA" id="ARBA00023049"/>
    </source>
</evidence>
<keyword evidence="9" id="KW-1185">Reference proteome</keyword>
<comment type="similarity">
    <text evidence="6">Belongs to the UPF0758 family.</text>
</comment>
<sequence>MKLTEWPSSTRPRERLLALGQEKLSDTELLAIVLSSGNTNANVFEVAQGVLSEFGSLYNFVSACQHDFLRASGVGIATYTKVQAFKEIIKRSYQEKLATQSAFESASDTRLFLMSQLREETNEVFAVLYLSSQHHLITFKKLFYGTITSASVHPRVIVQEGLACNAAAVILAHNHPSGVPEPSQADRRITHQIKQALSLVDINLLDHFVIGAGCSVSFAERGIL</sequence>
<comment type="caution">
    <text evidence="8">The sequence shown here is derived from an EMBL/GenBank/DDBJ whole genome shotgun (WGS) entry which is preliminary data.</text>
</comment>
<dbReference type="RefSeq" id="WP_263713578.1">
    <property type="nucleotide sequence ID" value="NZ_JAOWKX010000009.1"/>
</dbReference>
<keyword evidence="4" id="KW-0862">Zinc</keyword>
<evidence type="ECO:0000256" key="4">
    <source>
        <dbReference type="ARBA" id="ARBA00022833"/>
    </source>
</evidence>
<gene>
    <name evidence="8" type="primary">radC</name>
    <name evidence="8" type="ORF">OE749_15770</name>
</gene>
<dbReference type="EMBL" id="JAOWKX010000009">
    <property type="protein sequence ID" value="MCV2886151.1"/>
    <property type="molecule type" value="Genomic_DNA"/>
</dbReference>
<dbReference type="Proteomes" id="UP001652504">
    <property type="component" value="Unassembled WGS sequence"/>
</dbReference>
<dbReference type="Pfam" id="PF04002">
    <property type="entry name" value="RadC"/>
    <property type="match status" value="1"/>
</dbReference>
<evidence type="ECO:0000256" key="1">
    <source>
        <dbReference type="ARBA" id="ARBA00022670"/>
    </source>
</evidence>
<evidence type="ECO:0000256" key="2">
    <source>
        <dbReference type="ARBA" id="ARBA00022723"/>
    </source>
</evidence>
<dbReference type="NCBIfam" id="TIGR00608">
    <property type="entry name" value="radc"/>
    <property type="match status" value="1"/>
</dbReference>
<dbReference type="CDD" id="cd08071">
    <property type="entry name" value="MPN_DUF2466"/>
    <property type="match status" value="1"/>
</dbReference>
<dbReference type="PROSITE" id="PS01302">
    <property type="entry name" value="UPF0758"/>
    <property type="match status" value="1"/>
</dbReference>
<dbReference type="InterPro" id="IPR046778">
    <property type="entry name" value="UPF0758_N"/>
</dbReference>
<reference evidence="8 9" key="1">
    <citation type="submission" date="2022-10" db="EMBL/GenBank/DDBJ databases">
        <title>Aestuariibacter sp. AA17 isolated from Montipora capitata coral fragment.</title>
        <authorList>
            <person name="Emsley S.A."/>
            <person name="Pfannmuller K.M."/>
            <person name="Loughran R.M."/>
            <person name="Shlafstein M."/>
            <person name="Papke E."/>
            <person name="Saw J.H."/>
            <person name="Ushijima B."/>
            <person name="Videau P."/>
        </authorList>
    </citation>
    <scope>NUCLEOTIDE SEQUENCE [LARGE SCALE GENOMIC DNA]</scope>
    <source>
        <strain evidence="8 9">AA17</strain>
    </source>
</reference>
<keyword evidence="2" id="KW-0479">Metal-binding</keyword>
<proteinExistence type="inferred from homology"/>
<dbReference type="InterPro" id="IPR037518">
    <property type="entry name" value="MPN"/>
</dbReference>
<dbReference type="Pfam" id="PF20582">
    <property type="entry name" value="UPF0758_N"/>
    <property type="match status" value="1"/>
</dbReference>
<dbReference type="SUPFAM" id="SSF47781">
    <property type="entry name" value="RuvA domain 2-like"/>
    <property type="match status" value="1"/>
</dbReference>
<evidence type="ECO:0000256" key="3">
    <source>
        <dbReference type="ARBA" id="ARBA00022801"/>
    </source>
</evidence>